<feature type="compositionally biased region" description="Low complexity" evidence="1">
    <location>
        <begin position="164"/>
        <end position="173"/>
    </location>
</feature>
<sequence length="219" mass="24147">MVNIEGCCDRELGRDANQPNASGRAALRKAIKRAAKAQQRLNETIYQAQACGHSSSSSSSESETEHEVNRRGRGRNTHQGFSMRSHPYQHCPRMGGHGLRGAHGPRASMRGFPQGRHTLGFPGMMPHMGMGMGMHPHSHPHHGMQHHHHHHHPHHHHHSHGHFGHMPSFPGHAGPFGRGGRGHHEHGPGAGPFGRHFPHFEGMGHASGHRERAHSFPGF</sequence>
<protein>
    <submittedName>
        <fullName evidence="2">Uncharacterized protein</fullName>
    </submittedName>
</protein>
<feature type="region of interest" description="Disordered" evidence="1">
    <location>
        <begin position="49"/>
        <end position="90"/>
    </location>
</feature>
<dbReference type="OrthoDB" id="8065771at2759"/>
<evidence type="ECO:0000256" key="1">
    <source>
        <dbReference type="SAM" id="MobiDB-lite"/>
    </source>
</evidence>
<proteinExistence type="evidence at transcript level"/>
<accession>W8BS67</accession>
<evidence type="ECO:0000313" key="2">
    <source>
        <dbReference type="EMBL" id="JAC01983.1"/>
    </source>
</evidence>
<feature type="compositionally biased region" description="Basic and acidic residues" evidence="1">
    <location>
        <begin position="208"/>
        <end position="219"/>
    </location>
</feature>
<organism evidence="2">
    <name type="scientific">Ceratitis capitata</name>
    <name type="common">Mediterranean fruit fly</name>
    <name type="synonym">Tephritis capitata</name>
    <dbReference type="NCBI Taxonomy" id="7213"/>
    <lineage>
        <taxon>Eukaryota</taxon>
        <taxon>Metazoa</taxon>
        <taxon>Ecdysozoa</taxon>
        <taxon>Arthropoda</taxon>
        <taxon>Hexapoda</taxon>
        <taxon>Insecta</taxon>
        <taxon>Pterygota</taxon>
        <taxon>Neoptera</taxon>
        <taxon>Endopterygota</taxon>
        <taxon>Diptera</taxon>
        <taxon>Brachycera</taxon>
        <taxon>Muscomorpha</taxon>
        <taxon>Tephritoidea</taxon>
        <taxon>Tephritidae</taxon>
        <taxon>Ceratitis</taxon>
        <taxon>Ceratitis</taxon>
    </lineage>
</organism>
<feature type="compositionally biased region" description="Basic residues" evidence="1">
    <location>
        <begin position="137"/>
        <end position="163"/>
    </location>
</feature>
<dbReference type="AlphaFoldDB" id="W8BS67"/>
<reference evidence="2" key="2">
    <citation type="journal article" date="2014" name="BMC Genomics">
        <title>A genomic perspective to assessing quality of mass-reared SIT flies used in Mediterranean fruit fly (Ceratitis capitata) eradication in California.</title>
        <authorList>
            <person name="Calla B."/>
            <person name="Hall B."/>
            <person name="Hou S."/>
            <person name="Geib S.M."/>
        </authorList>
    </citation>
    <scope>NUCLEOTIDE SEQUENCE</scope>
</reference>
<name>W8BS67_CERCA</name>
<feature type="region of interest" description="Disordered" evidence="1">
    <location>
        <begin position="137"/>
        <end position="219"/>
    </location>
</feature>
<reference evidence="2" key="1">
    <citation type="submission" date="2013-07" db="EMBL/GenBank/DDBJ databases">
        <authorList>
            <person name="Geib S."/>
        </authorList>
    </citation>
    <scope>NUCLEOTIDE SEQUENCE</scope>
</reference>
<dbReference type="EMBL" id="GAMC01004573">
    <property type="protein sequence ID" value="JAC01983.1"/>
    <property type="molecule type" value="mRNA"/>
</dbReference>